<sequence length="257" mass="29391">MNRSTLARDTILQSKTLKEGLLQFTREARGGHYESEAIHTLYSLILGLPRPVLSDVKEVLPIVADYLDTPREGWDLRKLIAAVHIYSIIGTEPDYYCPYKKSSYLAESSQDVVDTGLIPRLMELSFHTRPIIWESALDIVYNTSRSIPGILDDQDVPTFCKAMMDRLEDPATEGERLAKDWSSVATLANDCLIGETRVSETNTQRAVDSGDESYDDYAQFQEDATWFLEHILSVVEEYSVDNTFRQDDREWLLRHMD</sequence>
<reference evidence="1 2" key="1">
    <citation type="journal article" date="2018" name="PLoS ONE">
        <title>The draft genome of Kipferlia bialata reveals reductive genome evolution in fornicate parasites.</title>
        <authorList>
            <person name="Tanifuji G."/>
            <person name="Takabayashi S."/>
            <person name="Kume K."/>
            <person name="Takagi M."/>
            <person name="Nakayama T."/>
            <person name="Kamikawa R."/>
            <person name="Inagaki Y."/>
            <person name="Hashimoto T."/>
        </authorList>
    </citation>
    <scope>NUCLEOTIDE SEQUENCE [LARGE SCALE GENOMIC DNA]</scope>
    <source>
        <strain evidence="1">NY0173</strain>
    </source>
</reference>
<dbReference type="AlphaFoldDB" id="A0A9K3GIS4"/>
<proteinExistence type="predicted"/>
<name>A0A9K3GIS4_9EUKA</name>
<organism evidence="1 2">
    <name type="scientific">Kipferlia bialata</name>
    <dbReference type="NCBI Taxonomy" id="797122"/>
    <lineage>
        <taxon>Eukaryota</taxon>
        <taxon>Metamonada</taxon>
        <taxon>Carpediemonas-like organisms</taxon>
        <taxon>Kipferlia</taxon>
    </lineage>
</organism>
<comment type="caution">
    <text evidence="1">The sequence shown here is derived from an EMBL/GenBank/DDBJ whole genome shotgun (WGS) entry which is preliminary data.</text>
</comment>
<gene>
    <name evidence="1" type="ORF">KIPB_005261</name>
</gene>
<keyword evidence="2" id="KW-1185">Reference proteome</keyword>
<evidence type="ECO:0000313" key="1">
    <source>
        <dbReference type="EMBL" id="GIQ83865.1"/>
    </source>
</evidence>
<dbReference type="EMBL" id="BDIP01001212">
    <property type="protein sequence ID" value="GIQ83865.1"/>
    <property type="molecule type" value="Genomic_DNA"/>
</dbReference>
<evidence type="ECO:0000313" key="2">
    <source>
        <dbReference type="Proteomes" id="UP000265618"/>
    </source>
</evidence>
<dbReference type="Proteomes" id="UP000265618">
    <property type="component" value="Unassembled WGS sequence"/>
</dbReference>
<accession>A0A9K3GIS4</accession>
<dbReference type="SUPFAM" id="SSF48371">
    <property type="entry name" value="ARM repeat"/>
    <property type="match status" value="1"/>
</dbReference>
<protein>
    <submittedName>
        <fullName evidence="1">Uncharacterized protein</fullName>
    </submittedName>
</protein>
<dbReference type="InterPro" id="IPR016024">
    <property type="entry name" value="ARM-type_fold"/>
</dbReference>